<comment type="caution">
    <text evidence="2">The sequence shown here is derived from an EMBL/GenBank/DDBJ whole genome shotgun (WGS) entry which is preliminary data.</text>
</comment>
<gene>
    <name evidence="2" type="ORF">GGQ55_000902</name>
</gene>
<evidence type="ECO:0008006" key="4">
    <source>
        <dbReference type="Google" id="ProtNLM"/>
    </source>
</evidence>
<feature type="transmembrane region" description="Helical" evidence="1">
    <location>
        <begin position="759"/>
        <end position="782"/>
    </location>
</feature>
<evidence type="ECO:0000256" key="1">
    <source>
        <dbReference type="SAM" id="Phobius"/>
    </source>
</evidence>
<accession>A0A853CAD0</accession>
<proteinExistence type="predicted"/>
<feature type="transmembrane region" description="Helical" evidence="1">
    <location>
        <begin position="432"/>
        <end position="451"/>
    </location>
</feature>
<evidence type="ECO:0000313" key="3">
    <source>
        <dbReference type="Proteomes" id="UP000541969"/>
    </source>
</evidence>
<keyword evidence="3" id="KW-1185">Reference proteome</keyword>
<dbReference type="RefSeq" id="WP_179715320.1">
    <property type="nucleotide sequence ID" value="NZ_JACBZT010000001.1"/>
</dbReference>
<feature type="transmembrane region" description="Helical" evidence="1">
    <location>
        <begin position="36"/>
        <end position="54"/>
    </location>
</feature>
<evidence type="ECO:0000313" key="2">
    <source>
        <dbReference type="EMBL" id="NYJ04624.1"/>
    </source>
</evidence>
<feature type="transmembrane region" description="Helical" evidence="1">
    <location>
        <begin position="348"/>
        <end position="367"/>
    </location>
</feature>
<feature type="transmembrane region" description="Helical" evidence="1">
    <location>
        <begin position="379"/>
        <end position="398"/>
    </location>
</feature>
<keyword evidence="1" id="KW-1133">Transmembrane helix</keyword>
<organism evidence="2 3">
    <name type="scientific">Petropleomorpha daqingensis</name>
    <dbReference type="NCBI Taxonomy" id="2026353"/>
    <lineage>
        <taxon>Bacteria</taxon>
        <taxon>Bacillati</taxon>
        <taxon>Actinomycetota</taxon>
        <taxon>Actinomycetes</taxon>
        <taxon>Geodermatophilales</taxon>
        <taxon>Geodermatophilaceae</taxon>
        <taxon>Petropleomorpha</taxon>
    </lineage>
</organism>
<feature type="transmembrane region" description="Helical" evidence="1">
    <location>
        <begin position="218"/>
        <end position="236"/>
    </location>
</feature>
<feature type="transmembrane region" description="Helical" evidence="1">
    <location>
        <begin position="318"/>
        <end position="336"/>
    </location>
</feature>
<dbReference type="EMBL" id="JACBZT010000001">
    <property type="protein sequence ID" value="NYJ04624.1"/>
    <property type="molecule type" value="Genomic_DNA"/>
</dbReference>
<keyword evidence="1" id="KW-0812">Transmembrane</keyword>
<sequence length="793" mass="84041">MSAPAVLDHEAAAATGPDGGDGATGPRSVVRDGWRAAGLFAGVEAVFLLLVHWWQPRFFYFDDLQAQYIPAWRWMGEHLTSGGPPLIDPDQGSAGAWVADLQYGVLDPLHWLLALVVSHVDNLNLVAWGLKLLVVVVLGLGTTVLATHLGARPLWAAAAAVGAANSGFMLWFATSWWPAGWGTAWLPWLWWGLSSRSRWSVPVAVVAAYALVTSGYPYALPFTGIMVVSVVGMRLLRPRAAEDVRALVVRVVAAAGGALLGSSGLLTASALTPFSQRSEGGTGDPFGNAGTYIPNLLDVLLGGNTTSPSVVGWWGDKLPPPVMATAWFVLPVLALIRWKARPDGLPLWRARGVVPAAVLCAVAVAATQTPTVLFDLRYPFRYVVVLQVTLPLLVAVLASRCGLVLTLRRLLLAAVLLLAQGGLALSRTPVLWKWHALAIVLGLGVLAVVALSQRSRSRRPAAAGEQAGSPGRVWWQRAGLLTAVLMLAATALAPLASIGTAIGYQRVDARAAGAEPTGLPARGVYDTNVWPSLASDFEAASQGVGLNATVIWWGDAGMDRGALRGAAVGNAALLAGIRPGYGYTSLGQAGWADRWCADFVGQVTGCPDPVSRLLEQVPGTDLTWLEALSKDVVLLDERAPAEIRAAYERSYQRVGDDRGFLRYERIDPTPGRITWTSPAVTSVEAVTVGEESESYRVSWDGDDARLFARIPWWPGYEATLDGKPVDLQVVDRTALMVALPAGHGDGILRIEYHRPRATLGLLAVGAGAIAAVAALAAAVFGVPRFGRSRTPAG</sequence>
<feature type="transmembrane region" description="Helical" evidence="1">
    <location>
        <begin position="125"/>
        <end position="147"/>
    </location>
</feature>
<feature type="transmembrane region" description="Helical" evidence="1">
    <location>
        <begin position="480"/>
        <end position="504"/>
    </location>
</feature>
<dbReference type="Proteomes" id="UP000541969">
    <property type="component" value="Unassembled WGS sequence"/>
</dbReference>
<name>A0A853CAD0_9ACTN</name>
<reference evidence="2 3" key="1">
    <citation type="submission" date="2020-07" db="EMBL/GenBank/DDBJ databases">
        <title>Sequencing the genomes of 1000 actinobacteria strains.</title>
        <authorList>
            <person name="Klenk H.-P."/>
        </authorList>
    </citation>
    <scope>NUCLEOTIDE SEQUENCE [LARGE SCALE GENOMIC DNA]</scope>
    <source>
        <strain evidence="2 3">DSM 104001</strain>
    </source>
</reference>
<feature type="transmembrane region" description="Helical" evidence="1">
    <location>
        <begin position="154"/>
        <end position="177"/>
    </location>
</feature>
<dbReference type="AlphaFoldDB" id="A0A853CAD0"/>
<feature type="transmembrane region" description="Helical" evidence="1">
    <location>
        <begin position="410"/>
        <end position="426"/>
    </location>
</feature>
<keyword evidence="1" id="KW-0472">Membrane</keyword>
<feature type="transmembrane region" description="Helical" evidence="1">
    <location>
        <begin position="248"/>
        <end position="271"/>
    </location>
</feature>
<protein>
    <recommendedName>
        <fullName evidence="4">Membrane protein YfhO</fullName>
    </recommendedName>
</protein>